<evidence type="ECO:0000259" key="1">
    <source>
        <dbReference type="Pfam" id="PF06445"/>
    </source>
</evidence>
<sequence length="322" mass="36012">MKFSKYLLFLLLIAFIGMAIYVAVQPNSFKISESITIHAPKSVVYKAVADSTVHDRSNFWKSSETLTTETTHPNDSLIQNYTSGRIKTSVLKWTFKSNPDGSTNVTRTLNADRLSFMTKAKFALFGDNIEELTQQFNTDLENLNTEVLKSMAVYNITVDGVTDYGGGFYMYKTISSTGSNKSAAMATQFREIKTFMSSHNVSASGMPMSIFIELNTENGNVIMSNAIPVSENVLIAENSTVLSAYMERTRAVKVTLKGNYTHILEAWSTARKHLQDNNLIASEMSPFEVYKNDHASLDNPADWITEIYIPIKERELVNPIAL</sequence>
<comment type="caution">
    <text evidence="2">The sequence shown here is derived from an EMBL/GenBank/DDBJ whole genome shotgun (WGS) entry which is preliminary data.</text>
</comment>
<feature type="domain" description="GyrI-like small molecule binding" evidence="1">
    <location>
        <begin position="215"/>
        <end position="312"/>
    </location>
</feature>
<proteinExistence type="predicted"/>
<dbReference type="InterPro" id="IPR011256">
    <property type="entry name" value="Reg_factor_effector_dom_sf"/>
</dbReference>
<dbReference type="AlphaFoldDB" id="A0A5C7APE3"/>
<protein>
    <submittedName>
        <fullName evidence="2">GyrI-like domain-containing protein</fullName>
    </submittedName>
</protein>
<organism evidence="2 3">
    <name type="scientific">Gelidibacter salicanalis</name>
    <dbReference type="NCBI Taxonomy" id="291193"/>
    <lineage>
        <taxon>Bacteria</taxon>
        <taxon>Pseudomonadati</taxon>
        <taxon>Bacteroidota</taxon>
        <taxon>Flavobacteriia</taxon>
        <taxon>Flavobacteriales</taxon>
        <taxon>Flavobacteriaceae</taxon>
        <taxon>Gelidibacter</taxon>
    </lineage>
</organism>
<gene>
    <name evidence="2" type="ORF">ES711_05960</name>
</gene>
<reference evidence="2 3" key="1">
    <citation type="submission" date="2019-08" db="EMBL/GenBank/DDBJ databases">
        <title>Genome sequence of Gelidibacter salicanalis IC162T.</title>
        <authorList>
            <person name="Bowman J.P."/>
        </authorList>
    </citation>
    <scope>NUCLEOTIDE SEQUENCE [LARGE SCALE GENOMIC DNA]</scope>
    <source>
        <strain evidence="2 3">IC162</strain>
    </source>
</reference>
<dbReference type="SUPFAM" id="SSF55136">
    <property type="entry name" value="Probable bacterial effector-binding domain"/>
    <property type="match status" value="1"/>
</dbReference>
<dbReference type="OrthoDB" id="9807923at2"/>
<dbReference type="SUPFAM" id="SSF55961">
    <property type="entry name" value="Bet v1-like"/>
    <property type="match status" value="1"/>
</dbReference>
<name>A0A5C7APE3_9FLAO</name>
<evidence type="ECO:0000313" key="2">
    <source>
        <dbReference type="EMBL" id="TXE09463.1"/>
    </source>
</evidence>
<dbReference type="RefSeq" id="WP_146891325.1">
    <property type="nucleotide sequence ID" value="NZ_VORX01000002.1"/>
</dbReference>
<evidence type="ECO:0000313" key="3">
    <source>
        <dbReference type="Proteomes" id="UP000321734"/>
    </source>
</evidence>
<dbReference type="EMBL" id="VORX01000002">
    <property type="protein sequence ID" value="TXE09463.1"/>
    <property type="molecule type" value="Genomic_DNA"/>
</dbReference>
<dbReference type="Gene3D" id="3.20.80.10">
    <property type="entry name" value="Regulatory factor, effector binding domain"/>
    <property type="match status" value="1"/>
</dbReference>
<dbReference type="Proteomes" id="UP000321734">
    <property type="component" value="Unassembled WGS sequence"/>
</dbReference>
<accession>A0A5C7APE3</accession>
<keyword evidence="3" id="KW-1185">Reference proteome</keyword>
<dbReference type="Pfam" id="PF06445">
    <property type="entry name" value="GyrI-like"/>
    <property type="match status" value="1"/>
</dbReference>
<dbReference type="InterPro" id="IPR029442">
    <property type="entry name" value="GyrI-like"/>
</dbReference>